<dbReference type="EMBL" id="JBGBPQ010000005">
    <property type="protein sequence ID" value="KAL1524712.1"/>
    <property type="molecule type" value="Genomic_DNA"/>
</dbReference>
<evidence type="ECO:0000259" key="2">
    <source>
        <dbReference type="PROSITE" id="PS50003"/>
    </source>
</evidence>
<keyword evidence="4" id="KW-1185">Reference proteome</keyword>
<feature type="compositionally biased region" description="Basic residues" evidence="1">
    <location>
        <begin position="1098"/>
        <end position="1107"/>
    </location>
</feature>
<feature type="region of interest" description="Disordered" evidence="1">
    <location>
        <begin position="1216"/>
        <end position="1241"/>
    </location>
</feature>
<feature type="region of interest" description="Disordered" evidence="1">
    <location>
        <begin position="1159"/>
        <end position="1192"/>
    </location>
</feature>
<dbReference type="SMART" id="SM00233">
    <property type="entry name" value="PH"/>
    <property type="match status" value="1"/>
</dbReference>
<dbReference type="Proteomes" id="UP001515480">
    <property type="component" value="Unassembled WGS sequence"/>
</dbReference>
<dbReference type="InterPro" id="IPR001849">
    <property type="entry name" value="PH_domain"/>
</dbReference>
<dbReference type="Gene3D" id="2.30.29.30">
    <property type="entry name" value="Pleckstrin-homology domain (PH domain)/Phosphotyrosine-binding domain (PTB)"/>
    <property type="match status" value="1"/>
</dbReference>
<dbReference type="SUPFAM" id="SSF50729">
    <property type="entry name" value="PH domain-like"/>
    <property type="match status" value="1"/>
</dbReference>
<sequence length="1451" mass="158772">MAERSGDSTTPRPCSVDLWDEGVSMIEGNRANTQAIVEEREAPMRRKVAILEDVLKGLKAEEGPSSQSVADAESELEQALQELYMPLAMGWMVRLVQGGAILGVQDFWIERLSATLSVQMLPGRLSSGAHRAACVRIHVDGRSAEHEFGLVLRCERLRLHRIEPRLFLPQQLEVPSLTLALNAALDMSFAFGTHGKWVCAALKFDIFKLKSEFGGGAGIPDLILRWLLEKMLPGAIQKALLKLLPPELGRYLQGTLDPADVQMELKLWSTPMAVLLGKISAAASLGSTASAEPALRAAAEALGVQPRELAVLVRTVNALQGKDSERRDDCHEKKGKRRVLIGGGGGLCLLDLLRWRLECAPWEDAMALLRQAVEAEAEELKESHLKAAREARLLEAIAGHHRARVVGQRRRWRPRPRRADVAAVRTDESSSGSEESELDEASGERAAADDGEGAFGREAVSAALEALVVLGRKPVRWEMRLQQVALPVHLDQLVEALYRRRLRLVRMRFGPSERTSGEGGAAGEPRSRLPHEEALTRRLRSKLQHWLTRLKRNVSSAEWSVRSKLNWEGTRGEQEGHLRMKCDGVRFVGPVNVNVNVNSRAQMLTYSRLVSRRISVLDDGSMLVDLLIPALPTQLPRVGHGMPSLGRDASPIIPASLEALSLRRHQKRLAQCAAASSEPGPSDFDNEPGDGDEELICLVQAKVREWTCGVQLDLDALLLELQRGGLVSQGGSLLDAKGEAGSRKLGSLQMLDVNLASQTAPAIPDLSQFERPSSANVSGNASRRNSFSNDVTPFNVILPKIAPPSRRRRHQRTLSEPVSPRLLRRNGVMMSGWLFKYSRRHRSWRRRWFELREGGLLCWYKDDVEAVAARGAYTTGEFDSPVKKKHSVMVTGAQLSYRPSGYGGRFFVMQLDPRPKREDDVTRGEEARRRGGRHRGDEEGGGKFHSMVLSGDDREQQELWSRSLISQGACERPTSIAEQSIPAAIGSAQGAPPSEGGVRAHLIAAVPKPLVKLTSHTSCTTISSAASEKERWSSASGLPLHAAGTCSEGSGSEQRKPPSAEATDAPDVVALRTCFTPSPPPPRRHTCDQAPRTASPSARHHGARPRGRLSTLRALLSPPKMGRRTRHRSEGDAAEALGEAEGEEADEAPPADACVAPVQTSASPRDHMQLLSPGAPRNVSEASMATEPLTPRDYLLEVSSRPAGERPQPLLDVAEAPSPHAAAEHEGAVPTSGAEGMAPPREGCVQCEQVAASALTVESLSSHTPPIEKRSISGASRASRVSCESVESSLGHSFGMPPQNQQVRLSAMGTYFTRMVFEAQEVHVHAQLSNILLLVQHIWARLLNARDKEEVSEEASTNRGPFVFDDAFDLLMQQTSWWLQRSHLEQTLALHFDLKIDDDSGMTIALRNLKGEPVAAHFSDDANLLELLAEFLALRSAVRSAKRQKAQQSQQ</sequence>
<organism evidence="3 4">
    <name type="scientific">Prymnesium parvum</name>
    <name type="common">Toxic golden alga</name>
    <dbReference type="NCBI Taxonomy" id="97485"/>
    <lineage>
        <taxon>Eukaryota</taxon>
        <taxon>Haptista</taxon>
        <taxon>Haptophyta</taxon>
        <taxon>Prymnesiophyceae</taxon>
        <taxon>Prymnesiales</taxon>
        <taxon>Prymnesiaceae</taxon>
        <taxon>Prymnesium</taxon>
    </lineage>
</organism>
<dbReference type="Pfam" id="PF00169">
    <property type="entry name" value="PH"/>
    <property type="match status" value="1"/>
</dbReference>
<dbReference type="PROSITE" id="PS50003">
    <property type="entry name" value="PH_DOMAIN"/>
    <property type="match status" value="1"/>
</dbReference>
<evidence type="ECO:0000313" key="3">
    <source>
        <dbReference type="EMBL" id="KAL1524712.1"/>
    </source>
</evidence>
<dbReference type="InterPro" id="IPR011993">
    <property type="entry name" value="PH-like_dom_sf"/>
</dbReference>
<proteinExistence type="predicted"/>
<feature type="region of interest" description="Disordered" evidence="1">
    <location>
        <begin position="764"/>
        <end position="786"/>
    </location>
</feature>
<evidence type="ECO:0000313" key="4">
    <source>
        <dbReference type="Proteomes" id="UP001515480"/>
    </source>
</evidence>
<feature type="compositionally biased region" description="Basic and acidic residues" evidence="1">
    <location>
        <begin position="913"/>
        <end position="942"/>
    </location>
</feature>
<feature type="region of interest" description="Disordered" evidence="1">
    <location>
        <begin position="1023"/>
        <end position="1133"/>
    </location>
</feature>
<feature type="compositionally biased region" description="Basic and acidic residues" evidence="1">
    <location>
        <begin position="417"/>
        <end position="428"/>
    </location>
</feature>
<protein>
    <recommendedName>
        <fullName evidence="2">PH domain-containing protein</fullName>
    </recommendedName>
</protein>
<feature type="domain" description="PH" evidence="2">
    <location>
        <begin position="827"/>
        <end position="969"/>
    </location>
</feature>
<accession>A0AB34JUV5</accession>
<name>A0AB34JUV5_PRYPA</name>
<gene>
    <name evidence="3" type="ORF">AB1Y20_019596</name>
</gene>
<feature type="region of interest" description="Disordered" evidence="1">
    <location>
        <begin position="913"/>
        <end position="949"/>
    </location>
</feature>
<feature type="region of interest" description="Disordered" evidence="1">
    <location>
        <begin position="417"/>
        <end position="452"/>
    </location>
</feature>
<evidence type="ECO:0000256" key="1">
    <source>
        <dbReference type="SAM" id="MobiDB-lite"/>
    </source>
</evidence>
<reference evidence="3 4" key="1">
    <citation type="journal article" date="2024" name="Science">
        <title>Giant polyketide synthase enzymes in the biosynthesis of giant marine polyether toxins.</title>
        <authorList>
            <person name="Fallon T.R."/>
            <person name="Shende V.V."/>
            <person name="Wierzbicki I.H."/>
            <person name="Pendleton A.L."/>
            <person name="Watervoot N.F."/>
            <person name="Auber R.P."/>
            <person name="Gonzalez D.J."/>
            <person name="Wisecaver J.H."/>
            <person name="Moore B.S."/>
        </authorList>
    </citation>
    <scope>NUCLEOTIDE SEQUENCE [LARGE SCALE GENOMIC DNA]</scope>
    <source>
        <strain evidence="3 4">12B1</strain>
    </source>
</reference>
<comment type="caution">
    <text evidence="3">The sequence shown here is derived from an EMBL/GenBank/DDBJ whole genome shotgun (WGS) entry which is preliminary data.</text>
</comment>
<feature type="compositionally biased region" description="Polar residues" evidence="1">
    <location>
        <begin position="770"/>
        <end position="786"/>
    </location>
</feature>